<evidence type="ECO:0000256" key="5">
    <source>
        <dbReference type="ARBA" id="ARBA00022519"/>
    </source>
</evidence>
<dbReference type="PROSITE" id="PS51012">
    <property type="entry name" value="ABC_TM2"/>
    <property type="match status" value="1"/>
</dbReference>
<evidence type="ECO:0000256" key="7">
    <source>
        <dbReference type="ARBA" id="ARBA00022989"/>
    </source>
</evidence>
<dbReference type="PRINTS" id="PR00164">
    <property type="entry name" value="ABC2TRNSPORT"/>
</dbReference>
<proteinExistence type="inferred from homology"/>
<keyword evidence="7 9" id="KW-1133">Transmembrane helix</keyword>
<keyword evidence="3 9" id="KW-0813">Transport</keyword>
<evidence type="ECO:0000259" key="10">
    <source>
        <dbReference type="PROSITE" id="PS51012"/>
    </source>
</evidence>
<reference evidence="11 12" key="1">
    <citation type="submission" date="2020-08" db="EMBL/GenBank/DDBJ databases">
        <title>Genome public.</title>
        <authorList>
            <person name="Liu C."/>
            <person name="Sun Q."/>
        </authorList>
    </citation>
    <scope>NUCLEOTIDE SEQUENCE [LARGE SCALE GENOMIC DNA]</scope>
    <source>
        <strain evidence="11 12">BX1</strain>
    </source>
</reference>
<dbReference type="Proteomes" id="UP000658131">
    <property type="component" value="Unassembled WGS sequence"/>
</dbReference>
<comment type="subcellular location">
    <subcellularLocation>
        <location evidence="1">Cell inner membrane</location>
        <topology evidence="1">Multi-pass membrane protein</topology>
    </subcellularLocation>
    <subcellularLocation>
        <location evidence="9">Cell membrane</location>
        <topology evidence="9">Multi-pass membrane protein</topology>
    </subcellularLocation>
</comment>
<keyword evidence="5" id="KW-0997">Cell inner membrane</keyword>
<evidence type="ECO:0000256" key="2">
    <source>
        <dbReference type="ARBA" id="ARBA00007783"/>
    </source>
</evidence>
<evidence type="ECO:0000256" key="6">
    <source>
        <dbReference type="ARBA" id="ARBA00022692"/>
    </source>
</evidence>
<feature type="transmembrane region" description="Helical" evidence="9">
    <location>
        <begin position="106"/>
        <end position="135"/>
    </location>
</feature>
<feature type="domain" description="ABC transmembrane type-2" evidence="10">
    <location>
        <begin position="35"/>
        <end position="254"/>
    </location>
</feature>
<name>A0ABR7NMP0_9FIRM</name>
<dbReference type="Pfam" id="PF01061">
    <property type="entry name" value="ABC2_membrane"/>
    <property type="match status" value="1"/>
</dbReference>
<evidence type="ECO:0000256" key="9">
    <source>
        <dbReference type="RuleBase" id="RU361157"/>
    </source>
</evidence>
<dbReference type="PANTHER" id="PTHR30413">
    <property type="entry name" value="INNER MEMBRANE TRANSPORT PERMEASE"/>
    <property type="match status" value="1"/>
</dbReference>
<gene>
    <name evidence="11" type="ORF">H8717_13845</name>
</gene>
<evidence type="ECO:0000256" key="4">
    <source>
        <dbReference type="ARBA" id="ARBA00022475"/>
    </source>
</evidence>
<feature type="transmembrane region" description="Helical" evidence="9">
    <location>
        <begin position="34"/>
        <end position="54"/>
    </location>
</feature>
<evidence type="ECO:0000313" key="12">
    <source>
        <dbReference type="Proteomes" id="UP000658131"/>
    </source>
</evidence>
<feature type="transmembrane region" description="Helical" evidence="9">
    <location>
        <begin position="141"/>
        <end position="163"/>
    </location>
</feature>
<protein>
    <recommendedName>
        <fullName evidence="9">Transport permease protein</fullName>
    </recommendedName>
</protein>
<dbReference type="PANTHER" id="PTHR30413:SF8">
    <property type="entry name" value="TRANSPORT PERMEASE PROTEIN"/>
    <property type="match status" value="1"/>
</dbReference>
<keyword evidence="6 9" id="KW-0812">Transmembrane</keyword>
<keyword evidence="12" id="KW-1185">Reference proteome</keyword>
<dbReference type="InterPro" id="IPR013525">
    <property type="entry name" value="ABC2_TM"/>
</dbReference>
<dbReference type="RefSeq" id="WP_250843247.1">
    <property type="nucleotide sequence ID" value="NZ_JACRTB010000033.1"/>
</dbReference>
<dbReference type="EMBL" id="JACRTB010000033">
    <property type="protein sequence ID" value="MBC8577480.1"/>
    <property type="molecule type" value="Genomic_DNA"/>
</dbReference>
<sequence length="262" mass="30396">MQRLNNWVRGFLQYRGLLRQLVMRDLKIKYRRSFLGYLWSVLNPLMIMLVMTVVFSTMFRRNIENFPVYLLSGQVMFNFMTNSTNQGMRSILGSAALLKKTYVPKYIFTLAKVTSCLVDFLLSLGALALVMLFTGVRPTPYLLLAPLVLMQLYVFCVGVGLFLAQATVFFRDIQYIYSVITMAWMYLTPIFYPVDMLPERLQGLIKLCNPMYCYISQFRGVVLYGWMPAWHLWAYGSLAALLSLTIGIVSFLRSQDRFILFI</sequence>
<keyword evidence="4 9" id="KW-1003">Cell membrane</keyword>
<accession>A0ABR7NMP0</accession>
<feature type="transmembrane region" description="Helical" evidence="9">
    <location>
        <begin position="66"/>
        <end position="85"/>
    </location>
</feature>
<evidence type="ECO:0000256" key="3">
    <source>
        <dbReference type="ARBA" id="ARBA00022448"/>
    </source>
</evidence>
<evidence type="ECO:0000313" key="11">
    <source>
        <dbReference type="EMBL" id="MBC8577480.1"/>
    </source>
</evidence>
<feature type="transmembrane region" description="Helical" evidence="9">
    <location>
        <begin position="232"/>
        <end position="252"/>
    </location>
</feature>
<evidence type="ECO:0000256" key="8">
    <source>
        <dbReference type="ARBA" id="ARBA00023136"/>
    </source>
</evidence>
<comment type="similarity">
    <text evidence="2 9">Belongs to the ABC-2 integral membrane protein family.</text>
</comment>
<keyword evidence="8 9" id="KW-0472">Membrane</keyword>
<feature type="transmembrane region" description="Helical" evidence="9">
    <location>
        <begin position="175"/>
        <end position="194"/>
    </location>
</feature>
<organism evidence="11 12">
    <name type="scientific">Yanshouia hominis</name>
    <dbReference type="NCBI Taxonomy" id="2763673"/>
    <lineage>
        <taxon>Bacteria</taxon>
        <taxon>Bacillati</taxon>
        <taxon>Bacillota</taxon>
        <taxon>Clostridia</taxon>
        <taxon>Eubacteriales</taxon>
        <taxon>Oscillospiraceae</taxon>
        <taxon>Yanshouia</taxon>
    </lineage>
</organism>
<comment type="caution">
    <text evidence="11">The sequence shown here is derived from an EMBL/GenBank/DDBJ whole genome shotgun (WGS) entry which is preliminary data.</text>
</comment>
<dbReference type="InterPro" id="IPR000412">
    <property type="entry name" value="ABC_2_transport"/>
</dbReference>
<evidence type="ECO:0000256" key="1">
    <source>
        <dbReference type="ARBA" id="ARBA00004429"/>
    </source>
</evidence>
<dbReference type="InterPro" id="IPR047817">
    <property type="entry name" value="ABC2_TM_bact-type"/>
</dbReference>